<dbReference type="OrthoDB" id="6129994at2759"/>
<dbReference type="Gene3D" id="3.20.180.20">
    <property type="entry name" value="Dynein heavy chain, N-terminal domain 2"/>
    <property type="match status" value="1"/>
</dbReference>
<name>A0A3M7R4Z2_BRAPC</name>
<gene>
    <name evidence="16" type="ORF">BpHYR1_042271</name>
</gene>
<evidence type="ECO:0000256" key="7">
    <source>
        <dbReference type="ARBA" id="ARBA00022840"/>
    </source>
</evidence>
<comment type="subcellular location">
    <subcellularLocation>
        <location evidence="1">Cytoplasm</location>
        <location evidence="1">Cytoskeleton</location>
        <location evidence="1">Cilium axoneme</location>
    </subcellularLocation>
</comment>
<dbReference type="Gene3D" id="1.20.58.1120">
    <property type="match status" value="1"/>
</dbReference>
<feature type="domain" description="AAA+ ATPase" evidence="15">
    <location>
        <begin position="451"/>
        <end position="589"/>
    </location>
</feature>
<evidence type="ECO:0000256" key="3">
    <source>
        <dbReference type="ARBA" id="ARBA00022490"/>
    </source>
</evidence>
<dbReference type="PANTHER" id="PTHR22878:SF64">
    <property type="entry name" value="DYNEIN AXONEMAL HEAVY CHAIN 14"/>
    <property type="match status" value="1"/>
</dbReference>
<evidence type="ECO:0000256" key="5">
    <source>
        <dbReference type="ARBA" id="ARBA00022737"/>
    </source>
</evidence>
<feature type="region of interest" description="Disordered" evidence="14">
    <location>
        <begin position="1010"/>
        <end position="1029"/>
    </location>
</feature>
<keyword evidence="8" id="KW-0243">Dynein</keyword>
<dbReference type="EMBL" id="REGN01004192">
    <property type="protein sequence ID" value="RNA18667.1"/>
    <property type="molecule type" value="Genomic_DNA"/>
</dbReference>
<dbReference type="Gene3D" id="1.10.472.130">
    <property type="match status" value="1"/>
</dbReference>
<keyword evidence="13" id="KW-0966">Cell projection</keyword>
<dbReference type="GO" id="GO:0045505">
    <property type="term" value="F:dynein intermediate chain binding"/>
    <property type="evidence" value="ECO:0007669"/>
    <property type="project" value="InterPro"/>
</dbReference>
<evidence type="ECO:0000256" key="10">
    <source>
        <dbReference type="ARBA" id="ARBA00023069"/>
    </source>
</evidence>
<organism evidence="16 17">
    <name type="scientific">Brachionus plicatilis</name>
    <name type="common">Marine rotifer</name>
    <name type="synonym">Brachionus muelleri</name>
    <dbReference type="NCBI Taxonomy" id="10195"/>
    <lineage>
        <taxon>Eukaryota</taxon>
        <taxon>Metazoa</taxon>
        <taxon>Spiralia</taxon>
        <taxon>Gnathifera</taxon>
        <taxon>Rotifera</taxon>
        <taxon>Eurotatoria</taxon>
        <taxon>Monogononta</taxon>
        <taxon>Pseudotrocha</taxon>
        <taxon>Ploima</taxon>
        <taxon>Brachionidae</taxon>
        <taxon>Brachionus</taxon>
    </lineage>
</organism>
<dbReference type="Gene3D" id="1.10.8.710">
    <property type="match status" value="1"/>
</dbReference>
<keyword evidence="16" id="KW-0378">Hydrolase</keyword>
<dbReference type="GO" id="GO:0005874">
    <property type="term" value="C:microtubule"/>
    <property type="evidence" value="ECO:0007669"/>
    <property type="project" value="UniProtKB-KW"/>
</dbReference>
<comment type="similarity">
    <text evidence="2">Belongs to the dynein heavy chain family.</text>
</comment>
<dbReference type="PANTHER" id="PTHR22878">
    <property type="entry name" value="DYNEIN HEAVY CHAIN 6, AXONEMAL-LIKE-RELATED"/>
    <property type="match status" value="1"/>
</dbReference>
<dbReference type="InterPro" id="IPR043157">
    <property type="entry name" value="Dynein_AAA1S"/>
</dbReference>
<evidence type="ECO:0000256" key="6">
    <source>
        <dbReference type="ARBA" id="ARBA00022741"/>
    </source>
</evidence>
<evidence type="ECO:0000256" key="11">
    <source>
        <dbReference type="ARBA" id="ARBA00023175"/>
    </source>
</evidence>
<sequence>MSANNLCLKVLQHREKISDISALASNEATLEGMLNRIIDIWKKTDFRLVKDHSKDTFVITGTDEIQILLEESQVTMTTIKSSSYVGPIKTLVEDWDRRLTLFSKTLDEWILCQKRWLYLKQIFSTADIQRQLTNETKVFNQIEKFWKDLMRRTDDKPNALRAATAPGLYEALQSYAVQMEKIQRSLEDYFETKRLIFPRLYFLSNEDLLDILSQSKDPSKIQLHLNKCFGNINGLEISDKNYEITHLVSFENEKLELQKTVRIRGAAEQWLGALENGMYDSIKKHLKSGLSEYSSMDYREWVVCQYGQVVLLVSQINFNKQILKCLNSANAHDSLVKYREELIDSINIAASLMSKNLLNHKLLTIEALLTIEVHSRDTLSNLIENRVFKVDDFDWRRQLRYEWDEQNQSCVVLQSDSSFVYGFEYLGCSARLVITPLTDRCYLTLTGALKLNLGGAPAGPAGTGKTETVKDLAKSVGKLCLVFNCSEGLDYKMLGKFFSGLSQSGSWCCFDEFNRIDIEVLSVVAQQMLTIKTAKDAQVARFTFEGREIKLSPTCGFFITMNPTYAGRVELPDNLKPLFRPVAMMVPDLALIAQIILFSVGFTSAEILATKIVTLYHLASRQLSQQDHYDFGLRTIKAVLLMAGQVKKTFLNENKLESSSLSKDQESQILMQALYDTNLPKFLKEDSLLFGNLMNDLFPDLKKLEKNQEAIEKSIHSATRELNYQFWSSQCDKIIQLYDQILVRHGIMLVGPPGGGKTVSRNILLRALSNLPSYMGEKSQDKQKTTVSILQRSKKARIEHFIINPKSISIGELYGTTDPSTLEWSDGVFGNVIRTFSNNSAAIDPENDNFPMWQFVILDGPVDTFWVENLNTVLDDSKVLCLSNGERINMTPNMRVLFEVDSLVHTSPATVSRCAMVYFDPSDLGLTPFIKNWCSSLPKSFPHYAVDLIYELLEFSLPKGFSFIEKRKGCTSFPFQKQNVLNCMFAIMTQILEFFEKNGGFSEPESQIVEQKKSAKKKQKPKNEDDQGFIQNETLEQKQYFLQRNPKLLQALVIKVYIFSFIWGFGGLIKREDNAEDDNIINQKSHVKSNLDSLTHEFDEFVRETFEQNIKYGIYLPPTSKPVFDYFLDVTSGNFTEWNKLVPNVDTLIKQTKAEELIETLDAVRFCFLSTLLLMGKNTVLITGSSGIGKTVTIQSMLKKLSSSGFSFKMGTILGDVFNFAEKTRASLTNNNVKSVFNEDFDSRKSKSELNVITHSTQFSAQTSSNKFLSILLSKLSKKGQNMLGAPRNK</sequence>
<dbReference type="InterPro" id="IPR003593">
    <property type="entry name" value="AAA+_ATPase"/>
</dbReference>
<proteinExistence type="inferred from homology"/>
<accession>A0A3M7R4Z2</accession>
<keyword evidence="10" id="KW-0969">Cilium</keyword>
<dbReference type="InterPro" id="IPR041466">
    <property type="entry name" value="Dynein_AAA5_ext"/>
</dbReference>
<keyword evidence="6" id="KW-0547">Nucleotide-binding</keyword>
<dbReference type="Pfam" id="PF12774">
    <property type="entry name" value="AAA_6"/>
    <property type="match status" value="1"/>
</dbReference>
<dbReference type="GO" id="GO:0017111">
    <property type="term" value="F:ribonucleoside triphosphate phosphatase activity"/>
    <property type="evidence" value="ECO:0007669"/>
    <property type="project" value="UniProtKB-EC"/>
</dbReference>
<keyword evidence="4" id="KW-0493">Microtubule</keyword>
<dbReference type="SMART" id="SM00382">
    <property type="entry name" value="AAA"/>
    <property type="match status" value="2"/>
</dbReference>
<evidence type="ECO:0000256" key="14">
    <source>
        <dbReference type="SAM" id="MobiDB-lite"/>
    </source>
</evidence>
<dbReference type="FunFam" id="3.20.180.20:FF:000001">
    <property type="entry name" value="Dynein axonemal heavy chain 5"/>
    <property type="match status" value="1"/>
</dbReference>
<keyword evidence="17" id="KW-1185">Reference proteome</keyword>
<dbReference type="GO" id="GO:0051959">
    <property type="term" value="F:dynein light intermediate chain binding"/>
    <property type="evidence" value="ECO:0007669"/>
    <property type="project" value="InterPro"/>
</dbReference>
<dbReference type="FunFam" id="1.10.8.710:FF:000001">
    <property type="entry name" value="Dynein axonemal heavy chain 2"/>
    <property type="match status" value="1"/>
</dbReference>
<dbReference type="InterPro" id="IPR042222">
    <property type="entry name" value="Dynein_2_N"/>
</dbReference>
<dbReference type="InterPro" id="IPR013602">
    <property type="entry name" value="Dynein_heavy_linker"/>
</dbReference>
<evidence type="ECO:0000256" key="2">
    <source>
        <dbReference type="ARBA" id="ARBA00008887"/>
    </source>
</evidence>
<dbReference type="GO" id="GO:0030286">
    <property type="term" value="C:dynein complex"/>
    <property type="evidence" value="ECO:0007669"/>
    <property type="project" value="UniProtKB-KW"/>
</dbReference>
<feature type="domain" description="AAA+ ATPase" evidence="15">
    <location>
        <begin position="1176"/>
        <end position="1288"/>
    </location>
</feature>
<evidence type="ECO:0000256" key="12">
    <source>
        <dbReference type="ARBA" id="ARBA00023212"/>
    </source>
</evidence>
<evidence type="ECO:0000256" key="4">
    <source>
        <dbReference type="ARBA" id="ARBA00022701"/>
    </source>
</evidence>
<evidence type="ECO:0000313" key="16">
    <source>
        <dbReference type="EMBL" id="RNA18667.1"/>
    </source>
</evidence>
<dbReference type="STRING" id="10195.A0A3M7R4Z2"/>
<evidence type="ECO:0000259" key="15">
    <source>
        <dbReference type="SMART" id="SM00382"/>
    </source>
</evidence>
<comment type="caution">
    <text evidence="16">The sequence shown here is derived from an EMBL/GenBank/DDBJ whole genome shotgun (WGS) entry which is preliminary data.</text>
</comment>
<dbReference type="Proteomes" id="UP000276133">
    <property type="component" value="Unassembled WGS sequence"/>
</dbReference>
<dbReference type="Gene3D" id="3.40.50.300">
    <property type="entry name" value="P-loop containing nucleotide triphosphate hydrolases"/>
    <property type="match status" value="3"/>
</dbReference>
<dbReference type="Gene3D" id="1.20.140.100">
    <property type="entry name" value="Dynein heavy chain, N-terminal domain 2"/>
    <property type="match status" value="1"/>
</dbReference>
<dbReference type="FunFam" id="1.20.140.100:FF:000004">
    <property type="entry name" value="Dynein axonemal heavy chain 6"/>
    <property type="match status" value="1"/>
</dbReference>
<dbReference type="InterPro" id="IPR026983">
    <property type="entry name" value="DHC"/>
</dbReference>
<dbReference type="Pfam" id="PF17852">
    <property type="entry name" value="Dynein_AAA_lid"/>
    <property type="match status" value="1"/>
</dbReference>
<evidence type="ECO:0000256" key="1">
    <source>
        <dbReference type="ARBA" id="ARBA00004430"/>
    </source>
</evidence>
<keyword evidence="11" id="KW-0505">Motor protein</keyword>
<dbReference type="SUPFAM" id="SSF52540">
    <property type="entry name" value="P-loop containing nucleoside triphosphate hydrolases"/>
    <property type="match status" value="2"/>
</dbReference>
<feature type="non-terminal residue" evidence="16">
    <location>
        <position position="1290"/>
    </location>
</feature>
<dbReference type="InterPro" id="IPR035699">
    <property type="entry name" value="AAA_6"/>
</dbReference>
<keyword evidence="12" id="KW-0206">Cytoskeleton</keyword>
<dbReference type="FunFam" id="1.20.58.1120:FF:000007">
    <property type="entry name" value="Dynein heavy chain 4"/>
    <property type="match status" value="1"/>
</dbReference>
<protein>
    <submittedName>
        <fullName evidence="16">Dynein heavy chain axonemal-like</fullName>
        <ecNumber evidence="16">3.6.1.15</ecNumber>
    </submittedName>
</protein>
<dbReference type="GO" id="GO:0007018">
    <property type="term" value="P:microtubule-based movement"/>
    <property type="evidence" value="ECO:0007669"/>
    <property type="project" value="InterPro"/>
</dbReference>
<keyword evidence="9" id="KW-0175">Coiled coil</keyword>
<dbReference type="Pfam" id="PF12775">
    <property type="entry name" value="AAA_7"/>
    <property type="match status" value="1"/>
</dbReference>
<dbReference type="Pfam" id="PF08393">
    <property type="entry name" value="DHC_N2"/>
    <property type="match status" value="1"/>
</dbReference>
<dbReference type="FunFam" id="3.40.50.300:FF:000063">
    <property type="entry name" value="dynein heavy chain 6, axonemal"/>
    <property type="match status" value="1"/>
</dbReference>
<keyword evidence="3" id="KW-0963">Cytoplasm</keyword>
<reference evidence="16 17" key="1">
    <citation type="journal article" date="2018" name="Sci. Rep.">
        <title>Genomic signatures of local adaptation to the degree of environmental predictability in rotifers.</title>
        <authorList>
            <person name="Franch-Gras L."/>
            <person name="Hahn C."/>
            <person name="Garcia-Roger E.M."/>
            <person name="Carmona M.J."/>
            <person name="Serra M."/>
            <person name="Gomez A."/>
        </authorList>
    </citation>
    <scope>NUCLEOTIDE SEQUENCE [LARGE SCALE GENOMIC DNA]</scope>
    <source>
        <strain evidence="16">HYR1</strain>
    </source>
</reference>
<evidence type="ECO:0000256" key="9">
    <source>
        <dbReference type="ARBA" id="ARBA00023054"/>
    </source>
</evidence>
<keyword evidence="5" id="KW-0677">Repeat</keyword>
<keyword evidence="7" id="KW-0067">ATP-binding</keyword>
<dbReference type="InterPro" id="IPR027417">
    <property type="entry name" value="P-loop_NTPase"/>
</dbReference>
<dbReference type="EC" id="3.6.1.15" evidence="16"/>
<evidence type="ECO:0000256" key="8">
    <source>
        <dbReference type="ARBA" id="ARBA00023017"/>
    </source>
</evidence>
<evidence type="ECO:0000256" key="13">
    <source>
        <dbReference type="ARBA" id="ARBA00023273"/>
    </source>
</evidence>
<dbReference type="InterPro" id="IPR042228">
    <property type="entry name" value="Dynein_linker_3"/>
</dbReference>
<evidence type="ECO:0000313" key="17">
    <source>
        <dbReference type="Proteomes" id="UP000276133"/>
    </source>
</evidence>
<dbReference type="GO" id="GO:0005524">
    <property type="term" value="F:ATP binding"/>
    <property type="evidence" value="ECO:0007669"/>
    <property type="project" value="UniProtKB-KW"/>
</dbReference>
<dbReference type="GO" id="GO:0005930">
    <property type="term" value="C:axoneme"/>
    <property type="evidence" value="ECO:0007669"/>
    <property type="project" value="UniProtKB-SubCell"/>
</dbReference>